<dbReference type="InterPro" id="IPR007855">
    <property type="entry name" value="RDRP"/>
</dbReference>
<name>A0A4Z1P0T1_9PEZI</name>
<comment type="caution">
    <text evidence="3">The sequence shown here is derived from an EMBL/GenBank/DDBJ whole genome shotgun (WGS) entry which is preliminary data.</text>
</comment>
<keyword evidence="4" id="KW-1185">Reference proteome</keyword>
<feature type="region of interest" description="Disordered" evidence="1">
    <location>
        <begin position="430"/>
        <end position="461"/>
    </location>
</feature>
<feature type="region of interest" description="Disordered" evidence="1">
    <location>
        <begin position="480"/>
        <end position="503"/>
    </location>
</feature>
<feature type="region of interest" description="Disordered" evidence="1">
    <location>
        <begin position="191"/>
        <end position="219"/>
    </location>
</feature>
<protein>
    <submittedName>
        <fullName evidence="3">TCTP-domain-containing protein</fullName>
    </submittedName>
</protein>
<feature type="compositionally biased region" description="Polar residues" evidence="1">
    <location>
        <begin position="295"/>
        <end position="306"/>
    </location>
</feature>
<proteinExistence type="predicted"/>
<reference evidence="3 4" key="1">
    <citation type="submission" date="2019-04" db="EMBL/GenBank/DDBJ databases">
        <title>High contiguity whole genome sequence and gene annotation resource for two Venturia nashicola isolates.</title>
        <authorList>
            <person name="Prokchorchik M."/>
            <person name="Won K."/>
            <person name="Lee Y."/>
            <person name="Choi E.D."/>
            <person name="Segonzac C."/>
            <person name="Sohn K.H."/>
        </authorList>
    </citation>
    <scope>NUCLEOTIDE SEQUENCE [LARGE SCALE GENOMIC DNA]</scope>
    <source>
        <strain evidence="3 4">PRI2</strain>
    </source>
</reference>
<dbReference type="Pfam" id="PF05183">
    <property type="entry name" value="RdRP"/>
    <property type="match status" value="1"/>
</dbReference>
<dbReference type="GO" id="GO:0030422">
    <property type="term" value="P:siRNA processing"/>
    <property type="evidence" value="ECO:0007669"/>
    <property type="project" value="TreeGrafter"/>
</dbReference>
<dbReference type="GO" id="GO:0003723">
    <property type="term" value="F:RNA binding"/>
    <property type="evidence" value="ECO:0007669"/>
    <property type="project" value="UniProtKB-KW"/>
</dbReference>
<evidence type="ECO:0000313" key="4">
    <source>
        <dbReference type="Proteomes" id="UP000298493"/>
    </source>
</evidence>
<feature type="region of interest" description="Disordered" evidence="1">
    <location>
        <begin position="1"/>
        <end position="21"/>
    </location>
</feature>
<dbReference type="Proteomes" id="UP000298493">
    <property type="component" value="Unassembled WGS sequence"/>
</dbReference>
<feature type="compositionally biased region" description="Polar residues" evidence="1">
    <location>
        <begin position="451"/>
        <end position="460"/>
    </location>
</feature>
<feature type="region of interest" description="Disordered" evidence="1">
    <location>
        <begin position="532"/>
        <end position="577"/>
    </location>
</feature>
<organism evidence="3 4">
    <name type="scientific">Venturia nashicola</name>
    <dbReference type="NCBI Taxonomy" id="86259"/>
    <lineage>
        <taxon>Eukaryota</taxon>
        <taxon>Fungi</taxon>
        <taxon>Dikarya</taxon>
        <taxon>Ascomycota</taxon>
        <taxon>Pezizomycotina</taxon>
        <taxon>Dothideomycetes</taxon>
        <taxon>Pleosporomycetidae</taxon>
        <taxon>Venturiales</taxon>
        <taxon>Venturiaceae</taxon>
        <taxon>Venturia</taxon>
    </lineage>
</organism>
<feature type="region of interest" description="Disordered" evidence="1">
    <location>
        <begin position="244"/>
        <end position="332"/>
    </location>
</feature>
<feature type="compositionally biased region" description="Basic and acidic residues" evidence="1">
    <location>
        <begin position="1604"/>
        <end position="1615"/>
    </location>
</feature>
<dbReference type="GO" id="GO:0031380">
    <property type="term" value="C:nuclear RNA-directed RNA polymerase complex"/>
    <property type="evidence" value="ECO:0007669"/>
    <property type="project" value="TreeGrafter"/>
</dbReference>
<feature type="domain" description="RDRP core" evidence="2">
    <location>
        <begin position="706"/>
        <end position="1397"/>
    </location>
</feature>
<dbReference type="STRING" id="86259.A0A4Z1P0T1"/>
<evidence type="ECO:0000256" key="1">
    <source>
        <dbReference type="SAM" id="MobiDB-lite"/>
    </source>
</evidence>
<feature type="region of interest" description="Disordered" evidence="1">
    <location>
        <begin position="1590"/>
        <end position="1634"/>
    </location>
</feature>
<evidence type="ECO:0000259" key="2">
    <source>
        <dbReference type="Pfam" id="PF05183"/>
    </source>
</evidence>
<accession>A0A4Z1P0T1</accession>
<dbReference type="InterPro" id="IPR057596">
    <property type="entry name" value="RDRP_core"/>
</dbReference>
<feature type="compositionally biased region" description="Pro residues" evidence="1">
    <location>
        <begin position="1"/>
        <end position="14"/>
    </location>
</feature>
<dbReference type="EMBL" id="SNSC02000015">
    <property type="protein sequence ID" value="TID17709.1"/>
    <property type="molecule type" value="Genomic_DNA"/>
</dbReference>
<feature type="region of interest" description="Disordered" evidence="1">
    <location>
        <begin position="389"/>
        <end position="411"/>
    </location>
</feature>
<dbReference type="PANTHER" id="PTHR23079:SF14">
    <property type="entry name" value="RNA-DEPENDENT RNA POLYMERASE"/>
    <property type="match status" value="1"/>
</dbReference>
<gene>
    <name evidence="3" type="ORF">E6O75_ATG10354</name>
</gene>
<evidence type="ECO:0000313" key="3">
    <source>
        <dbReference type="EMBL" id="TID17709.1"/>
    </source>
</evidence>
<sequence length="1634" mass="185155">MAPKVPAYPIPQPRTPSGRAHEEINKRIHDLNARWELGLKPRDGIWTPRHGQGTIAEQCFERIKYLHYSATTQLDSLLQQEFPRLAQHTPLKGRLPLLFGLLTQLFPSTSPPKVSNQESRAKNRIFREGDPELERPYGTTDFNISPGLLERTNNLSHCGAQTFFEDPEVEDLHARGYVVNRIRDVSGHIHISADKQEQQPDTSEEPRPGPSELHYPLRNQTDEHGHDQLLAEYEAEDRRLGLSERAFGVRSKTTDYRQPSTPPSLDTEEDDSDVFFSPHGSPTAEAAERRQAQRSPSMSSDISRQGNGRRKRRSDCKNISPPKRRISDSTATKSAFYSANPILKPPALVDSFRSSGTRIESAMTSFAASTPGPSQENIRQIESANTSFGSDMVAQGPSDEAMSSPWEGSSMPSLPPDLDNMITNQGWDGAVTSKRRASKPNSLLSEDRVSTHTGDSPSTETRTEMIEVAARTELRASRGLRQPVAASSRAYHGPMAGSSATTETISTAERDVIYDFTDMVVEQSLRHPVAETYPSRSLTEHSAAVSSPKGRTVHPASLSPRRRQQLRPASRATTTTDEIQLADMDHDLEDFRLSSLPSQHMFVDESKEVAAMSFMPFKARFECSRVALASGLPIHTFATKDVLRITTYNELWSHFKKIAREKRVVLPKKSSASAWDDTSARCEYVNLKAKLSFNDEANSRQSLFKLHIDPIEWEKPCRFQHAYGGDRFLYLFLPNLELKDDPSYLTQAHKPVLIRRLQEWLGNEKNFLGRRWRVMHVEPVKEKSQAKRKERSLSYRIILFATHGYDILPKLAKWPYKTRCTEPSSSPETTIEEIVNWFMPLQKTAHQPYCKAYARLDLGFSKTWRSIVFKPSQVIRVPDIMSDGTPEATEFDDHGSLCDWSGYQEPIEPTAMNDGCSQISVGACREIWKKLRLTGPIPSAFQARINGAKGVWIRSAPSDTSSRHHLDVWIEISASQEKFKAHDEDTDDNFDPIRWTFEVVSTTHSLKSNTLNVAFIPILEDRNVRHADLQGFIKGIMDAERHELVSSVRDPVRLRAWVHKHMVSDRDHIENNDEVVENKRKGALPFTCVDRVIQLLEAGFTPDNLPILGDFVEKVARKHFSLAVASFRIQLPRSTMVIGIADPTGTLQPGEISMIFSTPIIDDISGEVFPFLDNKEVLVARHPSLRSSDVQKVRAVYRPELAYLTDVVIFPSKGCVPLAGKLQGGDYDGDTFWLCWEPALTKDFENAPAPLPDQLTNPQALGIEVDRRKLGEFLSETEPVNRFLSESFKFRFQPDLLGRCTNLHKRLAYRENSLNSDGVSALANLHDYLIDSAKNGYIFSDRDFEKYVRESTNLNRASLKEKGYEEAMTVGFEDEHKLKQIQAPPNLDRILDMLYFSLMEPEIRAAINDVKDLCTPKHDPDLDEALAEPLQFELRRSDTVVRQEINDLMDAFPRINDTWNRTMFPNAKGLVDDDRSQGGRERWSAAIDKCHPMYEALMPKNVDHPIVERWIERRHQGRTEWDLIKAAALYTKYPYRRFKSKELFIWNMAGAHLMYIKGLDDPYTRPIRPAYLDTMKPSKLKLVAREYDRPVTGSPSIAPSLGERILKDLTQHQDDEGPSDGDDYSSAADFLGRG</sequence>
<dbReference type="GO" id="GO:0003968">
    <property type="term" value="F:RNA-directed RNA polymerase activity"/>
    <property type="evidence" value="ECO:0007669"/>
    <property type="project" value="UniProtKB-KW"/>
</dbReference>
<dbReference type="PANTHER" id="PTHR23079">
    <property type="entry name" value="RNA-DEPENDENT RNA POLYMERASE"/>
    <property type="match status" value="1"/>
</dbReference>